<accession>A0A7J6XD39</accession>
<evidence type="ECO:0000256" key="1">
    <source>
        <dbReference type="SAM" id="MobiDB-lite"/>
    </source>
</evidence>
<proteinExistence type="predicted"/>
<feature type="region of interest" description="Disordered" evidence="1">
    <location>
        <begin position="60"/>
        <end position="82"/>
    </location>
</feature>
<dbReference type="PANTHER" id="PTHR37908">
    <property type="entry name" value="TRANSMEMBRANE PROTEIN"/>
    <property type="match status" value="1"/>
</dbReference>
<feature type="transmembrane region" description="Helical" evidence="2">
    <location>
        <begin position="6"/>
        <end position="25"/>
    </location>
</feature>
<comment type="caution">
    <text evidence="3">The sequence shown here is derived from an EMBL/GenBank/DDBJ whole genome shotgun (WGS) entry which is preliminary data.</text>
</comment>
<sequence length="82" mass="9431">MGHSHFLRILFISSVLALCFSQGIFGRKIMSFDEKEDFSVPLKDVEKNMEIKERVLIQVMDYPDPEPNPRNGRLSPPPSTRP</sequence>
<evidence type="ECO:0008006" key="5">
    <source>
        <dbReference type="Google" id="ProtNLM"/>
    </source>
</evidence>
<reference evidence="3 4" key="1">
    <citation type="submission" date="2020-06" db="EMBL/GenBank/DDBJ databases">
        <title>Transcriptomic and genomic resources for Thalictrum thalictroides and T. hernandezii: Facilitating candidate gene discovery in an emerging model plant lineage.</title>
        <authorList>
            <person name="Arias T."/>
            <person name="Riano-Pachon D.M."/>
            <person name="Di Stilio V.S."/>
        </authorList>
    </citation>
    <scope>NUCLEOTIDE SEQUENCE [LARGE SCALE GENOMIC DNA]</scope>
    <source>
        <strain evidence="4">cv. WT478/WT964</strain>
        <tissue evidence="3">Leaves</tissue>
    </source>
</reference>
<dbReference type="Proteomes" id="UP000554482">
    <property type="component" value="Unassembled WGS sequence"/>
</dbReference>
<dbReference type="AlphaFoldDB" id="A0A7J6XD39"/>
<organism evidence="3 4">
    <name type="scientific">Thalictrum thalictroides</name>
    <name type="common">Rue-anemone</name>
    <name type="synonym">Anemone thalictroides</name>
    <dbReference type="NCBI Taxonomy" id="46969"/>
    <lineage>
        <taxon>Eukaryota</taxon>
        <taxon>Viridiplantae</taxon>
        <taxon>Streptophyta</taxon>
        <taxon>Embryophyta</taxon>
        <taxon>Tracheophyta</taxon>
        <taxon>Spermatophyta</taxon>
        <taxon>Magnoliopsida</taxon>
        <taxon>Ranunculales</taxon>
        <taxon>Ranunculaceae</taxon>
        <taxon>Thalictroideae</taxon>
        <taxon>Thalictrum</taxon>
    </lineage>
</organism>
<keyword evidence="4" id="KW-1185">Reference proteome</keyword>
<gene>
    <name evidence="3" type="ORF">FRX31_002703</name>
</gene>
<evidence type="ECO:0000313" key="4">
    <source>
        <dbReference type="Proteomes" id="UP000554482"/>
    </source>
</evidence>
<protein>
    <recommendedName>
        <fullName evidence="5">Transmembrane protein</fullName>
    </recommendedName>
</protein>
<dbReference type="EMBL" id="JABWDY010001065">
    <property type="protein sequence ID" value="KAF5207711.1"/>
    <property type="molecule type" value="Genomic_DNA"/>
</dbReference>
<dbReference type="PANTHER" id="PTHR37908:SF4">
    <property type="entry name" value="PROTEIN, PUTATIVE-RELATED"/>
    <property type="match status" value="1"/>
</dbReference>
<name>A0A7J6XD39_THATH</name>
<evidence type="ECO:0000313" key="3">
    <source>
        <dbReference type="EMBL" id="KAF5207711.1"/>
    </source>
</evidence>
<evidence type="ECO:0000256" key="2">
    <source>
        <dbReference type="SAM" id="Phobius"/>
    </source>
</evidence>
<keyword evidence="2" id="KW-0812">Transmembrane</keyword>
<keyword evidence="2" id="KW-1133">Transmembrane helix</keyword>
<keyword evidence="2" id="KW-0472">Membrane</keyword>
<dbReference type="OrthoDB" id="1655189at2759"/>